<gene>
    <name evidence="1" type="ORF">CTEN210_11642</name>
</gene>
<organism evidence="1 2">
    <name type="scientific">Chaetoceros tenuissimus</name>
    <dbReference type="NCBI Taxonomy" id="426638"/>
    <lineage>
        <taxon>Eukaryota</taxon>
        <taxon>Sar</taxon>
        <taxon>Stramenopiles</taxon>
        <taxon>Ochrophyta</taxon>
        <taxon>Bacillariophyta</taxon>
        <taxon>Coscinodiscophyceae</taxon>
        <taxon>Chaetocerotophycidae</taxon>
        <taxon>Chaetocerotales</taxon>
        <taxon>Chaetocerotaceae</taxon>
        <taxon>Chaetoceros</taxon>
    </lineage>
</organism>
<proteinExistence type="predicted"/>
<protein>
    <submittedName>
        <fullName evidence="1">Uncharacterized protein</fullName>
    </submittedName>
</protein>
<sequence length="157" mass="17799">MPSSNPNSYIEHITDIEAPIDVVWKVLFDVNDWEWNKWTRLEANSIPAEGVKGNLNASYDGNDEWETFDFNFGEVSSKDYILQWLGSVGPSGCLFSGVHTMELEVISEHKTRLIHSEKFGGLLPALGLGLPYETLDRNYLLMNESLKKFVETKVIDS</sequence>
<dbReference type="Gene3D" id="3.30.530.20">
    <property type="match status" value="1"/>
</dbReference>
<keyword evidence="2" id="KW-1185">Reference proteome</keyword>
<name>A0AAD3CZR9_9STRA</name>
<evidence type="ECO:0000313" key="2">
    <source>
        <dbReference type="Proteomes" id="UP001054902"/>
    </source>
</evidence>
<accession>A0AAD3CZR9</accession>
<dbReference type="Proteomes" id="UP001054902">
    <property type="component" value="Unassembled WGS sequence"/>
</dbReference>
<dbReference type="PANTHER" id="PTHR36166:SF1">
    <property type="entry name" value="SRPBCC DOMAIN-CONTAINING PROTEIN"/>
    <property type="match status" value="1"/>
</dbReference>
<dbReference type="SUPFAM" id="SSF55961">
    <property type="entry name" value="Bet v1-like"/>
    <property type="match status" value="1"/>
</dbReference>
<dbReference type="AlphaFoldDB" id="A0AAD3CZR9"/>
<evidence type="ECO:0000313" key="1">
    <source>
        <dbReference type="EMBL" id="GFH55166.1"/>
    </source>
</evidence>
<dbReference type="EMBL" id="BLLK01000047">
    <property type="protein sequence ID" value="GFH55166.1"/>
    <property type="molecule type" value="Genomic_DNA"/>
</dbReference>
<dbReference type="InterPro" id="IPR023393">
    <property type="entry name" value="START-like_dom_sf"/>
</dbReference>
<reference evidence="1 2" key="1">
    <citation type="journal article" date="2021" name="Sci. Rep.">
        <title>The genome of the diatom Chaetoceros tenuissimus carries an ancient integrated fragment of an extant virus.</title>
        <authorList>
            <person name="Hongo Y."/>
            <person name="Kimura K."/>
            <person name="Takaki Y."/>
            <person name="Yoshida Y."/>
            <person name="Baba S."/>
            <person name="Kobayashi G."/>
            <person name="Nagasaki K."/>
            <person name="Hano T."/>
            <person name="Tomaru Y."/>
        </authorList>
    </citation>
    <scope>NUCLEOTIDE SEQUENCE [LARGE SCALE GENOMIC DNA]</scope>
    <source>
        <strain evidence="1 2">NIES-3715</strain>
    </source>
</reference>
<dbReference type="PANTHER" id="PTHR36166">
    <property type="entry name" value="CHROMOSOME 9, WHOLE GENOME SHOTGUN SEQUENCE"/>
    <property type="match status" value="1"/>
</dbReference>
<comment type="caution">
    <text evidence="1">The sequence shown here is derived from an EMBL/GenBank/DDBJ whole genome shotgun (WGS) entry which is preliminary data.</text>
</comment>